<sequence>MPSPHRSSAWPLAAVCAALIAYASLHPFGGWRWPPELSLWQAMRSLPLSTRYASRFDILSNLLAYLPLGLLLATAQLREGAPVWRAVLLATLVASALSFAMEVAQHALPTRVPSRLDWLLNSAGALLGALLAAAVQRAGGWRRWEQWRARWFLRGQGGGLALLLLWPVGQLFPPALPFGLGQVLTRARLEVAAWLQGTAWDGWLAPTTTAAITPLAPGLIAVGVACGLLAPILLAYALTPPGARRLALLLGALLLALGTVTLSTTLNFGPEHALAWWTEPVGAGAALAVAAAVPLAWVSARAAAAVALPVIAISVALVNLAPEDPFYAASLQGWEQGRFIRFHGLAQWIGWGWPFAAAAYLLSRLAAPGDGERKPTIPA</sequence>
<evidence type="ECO:0000259" key="2">
    <source>
        <dbReference type="Pfam" id="PF04892"/>
    </source>
</evidence>
<dbReference type="EMBL" id="SHKP01000005">
    <property type="protein sequence ID" value="RZU00563.1"/>
    <property type="molecule type" value="Genomic_DNA"/>
</dbReference>
<feature type="domain" description="VanZ-like" evidence="2">
    <location>
        <begin position="24"/>
        <end position="133"/>
    </location>
</feature>
<dbReference type="RefSeq" id="WP_130431013.1">
    <property type="nucleotide sequence ID" value="NZ_SHKP01000005.1"/>
</dbReference>
<feature type="transmembrane region" description="Helical" evidence="1">
    <location>
        <begin position="302"/>
        <end position="322"/>
    </location>
</feature>
<keyword evidence="1" id="KW-1133">Transmembrane helix</keyword>
<evidence type="ECO:0000256" key="1">
    <source>
        <dbReference type="SAM" id="Phobius"/>
    </source>
</evidence>
<evidence type="ECO:0000313" key="4">
    <source>
        <dbReference type="Proteomes" id="UP000293671"/>
    </source>
</evidence>
<feature type="transmembrane region" description="Helical" evidence="1">
    <location>
        <begin position="87"/>
        <end position="106"/>
    </location>
</feature>
<dbReference type="Proteomes" id="UP000293671">
    <property type="component" value="Unassembled WGS sequence"/>
</dbReference>
<feature type="transmembrane region" description="Helical" evidence="1">
    <location>
        <begin position="342"/>
        <end position="363"/>
    </location>
</feature>
<feature type="transmembrane region" description="Helical" evidence="1">
    <location>
        <begin position="246"/>
        <end position="268"/>
    </location>
</feature>
<proteinExistence type="predicted"/>
<reference evidence="3 4" key="1">
    <citation type="submission" date="2019-02" db="EMBL/GenBank/DDBJ databases">
        <title>Genomic Encyclopedia of Type Strains, Phase IV (KMG-IV): sequencing the most valuable type-strain genomes for metagenomic binning, comparative biology and taxonomic classification.</title>
        <authorList>
            <person name="Goeker M."/>
        </authorList>
    </citation>
    <scope>NUCLEOTIDE SEQUENCE [LARGE SCALE GENOMIC DNA]</scope>
    <source>
        <strain evidence="3 4">DSM 19570</strain>
    </source>
</reference>
<feature type="transmembrane region" description="Helical" evidence="1">
    <location>
        <begin position="215"/>
        <end position="239"/>
    </location>
</feature>
<feature type="transmembrane region" description="Helical" evidence="1">
    <location>
        <begin position="274"/>
        <end position="295"/>
    </location>
</feature>
<dbReference type="OrthoDB" id="9780818at2"/>
<dbReference type="InterPro" id="IPR006976">
    <property type="entry name" value="VanZ-like"/>
</dbReference>
<dbReference type="AlphaFoldDB" id="A0A4Q7VVF5"/>
<name>A0A4Q7VVF5_9BURK</name>
<feature type="transmembrane region" description="Helical" evidence="1">
    <location>
        <begin position="118"/>
        <end position="139"/>
    </location>
</feature>
<keyword evidence="1" id="KW-0812">Transmembrane</keyword>
<protein>
    <submittedName>
        <fullName evidence="3">VanZ like protein</fullName>
    </submittedName>
</protein>
<organism evidence="3 4">
    <name type="scientific">Rivibacter subsaxonicus</name>
    <dbReference type="NCBI Taxonomy" id="457575"/>
    <lineage>
        <taxon>Bacteria</taxon>
        <taxon>Pseudomonadati</taxon>
        <taxon>Pseudomonadota</taxon>
        <taxon>Betaproteobacteria</taxon>
        <taxon>Burkholderiales</taxon>
        <taxon>Rivibacter</taxon>
    </lineage>
</organism>
<keyword evidence="1" id="KW-0472">Membrane</keyword>
<dbReference type="Pfam" id="PF04892">
    <property type="entry name" value="VanZ"/>
    <property type="match status" value="1"/>
</dbReference>
<comment type="caution">
    <text evidence="3">The sequence shown here is derived from an EMBL/GenBank/DDBJ whole genome shotgun (WGS) entry which is preliminary data.</text>
</comment>
<keyword evidence="4" id="KW-1185">Reference proteome</keyword>
<accession>A0A4Q7VVF5</accession>
<evidence type="ECO:0000313" key="3">
    <source>
        <dbReference type="EMBL" id="RZU00563.1"/>
    </source>
</evidence>
<gene>
    <name evidence="3" type="ORF">EV670_1273</name>
</gene>
<feature type="transmembrane region" description="Helical" evidence="1">
    <location>
        <begin position="58"/>
        <end position="75"/>
    </location>
</feature>